<proteinExistence type="inferred from homology"/>
<dbReference type="Pfam" id="PF02195">
    <property type="entry name" value="ParB_N"/>
    <property type="match status" value="1"/>
</dbReference>
<dbReference type="SUPFAM" id="SSF53335">
    <property type="entry name" value="S-adenosyl-L-methionine-dependent methyltransferases"/>
    <property type="match status" value="1"/>
</dbReference>
<dbReference type="InterPro" id="IPR015840">
    <property type="entry name" value="DNA_MeTrfase_ParB"/>
</dbReference>
<gene>
    <name evidence="6" type="ORF">PX52LOC_07824</name>
</gene>
<reference evidence="7" key="1">
    <citation type="submission" date="2019-08" db="EMBL/GenBank/DDBJ databases">
        <title>Limnoglobus roseus gen. nov., sp. nov., a novel freshwater planctomycete with a giant genome from the family Gemmataceae.</title>
        <authorList>
            <person name="Kulichevskaya I.S."/>
            <person name="Naumoff D.G."/>
            <person name="Miroshnikov K."/>
            <person name="Ivanova A."/>
            <person name="Philippov D.A."/>
            <person name="Hakobyan A."/>
            <person name="Rijpstra I.C."/>
            <person name="Sinninghe Damste J.S."/>
            <person name="Liesack W."/>
            <person name="Dedysh S.N."/>
        </authorList>
    </citation>
    <scope>NUCLEOTIDE SEQUENCE [LARGE SCALE GENOMIC DNA]</scope>
    <source>
        <strain evidence="7">PX52</strain>
    </source>
</reference>
<evidence type="ECO:0000259" key="5">
    <source>
        <dbReference type="SMART" id="SM00470"/>
    </source>
</evidence>
<dbReference type="Gene3D" id="3.40.50.150">
    <property type="entry name" value="Vaccinia Virus protein VP39"/>
    <property type="match status" value="1"/>
</dbReference>
<name>A0A5C1AQ30_9BACT</name>
<dbReference type="SMART" id="SM00470">
    <property type="entry name" value="ParB"/>
    <property type="match status" value="1"/>
</dbReference>
<dbReference type="OrthoDB" id="9773571at2"/>
<dbReference type="KEGG" id="lrs:PX52LOC_07824"/>
<dbReference type="RefSeq" id="WP_149114976.1">
    <property type="nucleotide sequence ID" value="NZ_CP042425.1"/>
</dbReference>
<dbReference type="InterPro" id="IPR001091">
    <property type="entry name" value="RM_Methyltransferase"/>
</dbReference>
<dbReference type="EC" id="2.1.1.-" evidence="4"/>
<dbReference type="InterPro" id="IPR029063">
    <property type="entry name" value="SAM-dependent_MTases_sf"/>
</dbReference>
<evidence type="ECO:0000256" key="3">
    <source>
        <dbReference type="ARBA" id="ARBA00022679"/>
    </source>
</evidence>
<dbReference type="REBASE" id="358844">
    <property type="entry name" value="M.GbaPX52ORF7824P"/>
</dbReference>
<keyword evidence="2 6" id="KW-0489">Methyltransferase</keyword>
<dbReference type="AlphaFoldDB" id="A0A5C1AQ30"/>
<dbReference type="InterPro" id="IPR002052">
    <property type="entry name" value="DNA_methylase_N6_adenine_CS"/>
</dbReference>
<dbReference type="Proteomes" id="UP000324974">
    <property type="component" value="Chromosome"/>
</dbReference>
<organism evidence="6 7">
    <name type="scientific">Limnoglobus roseus</name>
    <dbReference type="NCBI Taxonomy" id="2598579"/>
    <lineage>
        <taxon>Bacteria</taxon>
        <taxon>Pseudomonadati</taxon>
        <taxon>Planctomycetota</taxon>
        <taxon>Planctomycetia</taxon>
        <taxon>Gemmatales</taxon>
        <taxon>Gemmataceae</taxon>
        <taxon>Limnoglobus</taxon>
    </lineage>
</organism>
<evidence type="ECO:0000256" key="2">
    <source>
        <dbReference type="ARBA" id="ARBA00022603"/>
    </source>
</evidence>
<dbReference type="GO" id="GO:0008170">
    <property type="term" value="F:N-methyltransferase activity"/>
    <property type="evidence" value="ECO:0007669"/>
    <property type="project" value="InterPro"/>
</dbReference>
<dbReference type="InterPro" id="IPR036086">
    <property type="entry name" value="ParB/Sulfiredoxin_sf"/>
</dbReference>
<feature type="domain" description="ParB-like N-terminal" evidence="5">
    <location>
        <begin position="4"/>
        <end position="89"/>
    </location>
</feature>
<evidence type="ECO:0000256" key="4">
    <source>
        <dbReference type="RuleBase" id="RU362026"/>
    </source>
</evidence>
<dbReference type="GO" id="GO:0003677">
    <property type="term" value="F:DNA binding"/>
    <property type="evidence" value="ECO:0007669"/>
    <property type="project" value="InterPro"/>
</dbReference>
<dbReference type="Pfam" id="PF01555">
    <property type="entry name" value="N6_N4_Mtase"/>
    <property type="match status" value="1"/>
</dbReference>
<dbReference type="Gene3D" id="3.90.1530.10">
    <property type="entry name" value="Conserved hypothetical protein from pyrococcus furiosus pfu- 392566-001, ParB domain"/>
    <property type="match status" value="1"/>
</dbReference>
<dbReference type="EMBL" id="CP042425">
    <property type="protein sequence ID" value="QEL20715.1"/>
    <property type="molecule type" value="Genomic_DNA"/>
</dbReference>
<dbReference type="PRINTS" id="PR00508">
    <property type="entry name" value="S21N4MTFRASE"/>
</dbReference>
<sequence>MLVQMRDISSVTPYEHNPRINDDAVHAVAESLAAFGWRQPLVVDADGVIVVGHTRYKAAVKLGLTVVPLHVATDLTPAQAKAYRLADNRSAAIATWDDGKLVAELLALQGTDVDLASIGFTADELTDLLKADEPTVLGDPDAVPDPPAEPVTRPGDVWLLGRHRLLCGDATDPADLAKVLDGAPADLLLTDPPYNVAYEGKTADKLTIANDAMAGGDYRRFLARALATAKGVLRPGAAFYIWHADLEGLTVRTACADAGLRVRQCLVWVKSAFALGRFDYHWQHEPCLYGWADGAAHTWLSDRTQTTVLEFDRPAKNDVHPTMKPVDLFTYLIGNSCPAAGVVLDPFAGSGTTLVASEHTGRTAALVELDPRYCDVICTRWRVMTGKEAVRG</sequence>
<dbReference type="InterPro" id="IPR003115">
    <property type="entry name" value="ParB_N"/>
</dbReference>
<comment type="similarity">
    <text evidence="1 4">Belongs to the N(4)/N(6)-methyltransferase family.</text>
</comment>
<keyword evidence="7" id="KW-1185">Reference proteome</keyword>
<dbReference type="PROSITE" id="PS00092">
    <property type="entry name" value="N6_MTASE"/>
    <property type="match status" value="1"/>
</dbReference>
<dbReference type="SUPFAM" id="SSF110849">
    <property type="entry name" value="ParB/Sulfiredoxin"/>
    <property type="match status" value="1"/>
</dbReference>
<dbReference type="CDD" id="cd16402">
    <property type="entry name" value="ParB_N_like_MT"/>
    <property type="match status" value="1"/>
</dbReference>
<keyword evidence="3" id="KW-0808">Transferase</keyword>
<evidence type="ECO:0000313" key="6">
    <source>
        <dbReference type="EMBL" id="QEL20715.1"/>
    </source>
</evidence>
<evidence type="ECO:0000313" key="7">
    <source>
        <dbReference type="Proteomes" id="UP000324974"/>
    </source>
</evidence>
<accession>A0A5C1AQ30</accession>
<dbReference type="InterPro" id="IPR002941">
    <property type="entry name" value="DNA_methylase_N4/N6"/>
</dbReference>
<protein>
    <recommendedName>
        <fullName evidence="4">Methyltransferase</fullName>
        <ecNumber evidence="4">2.1.1.-</ecNumber>
    </recommendedName>
</protein>
<dbReference type="PIRSF" id="PIRSF036758">
    <property type="entry name" value="Aden_M_ParB"/>
    <property type="match status" value="1"/>
</dbReference>
<evidence type="ECO:0000256" key="1">
    <source>
        <dbReference type="ARBA" id="ARBA00006594"/>
    </source>
</evidence>
<dbReference type="GO" id="GO:0032259">
    <property type="term" value="P:methylation"/>
    <property type="evidence" value="ECO:0007669"/>
    <property type="project" value="UniProtKB-KW"/>
</dbReference>